<reference evidence="2" key="3">
    <citation type="journal article" date="2017" name="Nature">
        <title>Genome sequence of the progenitor of the wheat D genome Aegilops tauschii.</title>
        <authorList>
            <person name="Luo M.C."/>
            <person name="Gu Y.Q."/>
            <person name="Puiu D."/>
            <person name="Wang H."/>
            <person name="Twardziok S.O."/>
            <person name="Deal K.R."/>
            <person name="Huo N."/>
            <person name="Zhu T."/>
            <person name="Wang L."/>
            <person name="Wang Y."/>
            <person name="McGuire P.E."/>
            <person name="Liu S."/>
            <person name="Long H."/>
            <person name="Ramasamy R.K."/>
            <person name="Rodriguez J.C."/>
            <person name="Van S.L."/>
            <person name="Yuan L."/>
            <person name="Wang Z."/>
            <person name="Xia Z."/>
            <person name="Xiao L."/>
            <person name="Anderson O.D."/>
            <person name="Ouyang S."/>
            <person name="Liang Y."/>
            <person name="Zimin A.V."/>
            <person name="Pertea G."/>
            <person name="Qi P."/>
            <person name="Bennetzen J.L."/>
            <person name="Dai X."/>
            <person name="Dawson M.W."/>
            <person name="Muller H.G."/>
            <person name="Kugler K."/>
            <person name="Rivarola-Duarte L."/>
            <person name="Spannagl M."/>
            <person name="Mayer K.F.X."/>
            <person name="Lu F.H."/>
            <person name="Bevan M.W."/>
            <person name="Leroy P."/>
            <person name="Li P."/>
            <person name="You F.M."/>
            <person name="Sun Q."/>
            <person name="Liu Z."/>
            <person name="Lyons E."/>
            <person name="Wicker T."/>
            <person name="Salzberg S.L."/>
            <person name="Devos K.M."/>
            <person name="Dvorak J."/>
        </authorList>
    </citation>
    <scope>NUCLEOTIDE SEQUENCE [LARGE SCALE GENOMIC DNA]</scope>
    <source>
        <strain evidence="2">cv. AL8/78</strain>
    </source>
</reference>
<evidence type="ECO:0000313" key="3">
    <source>
        <dbReference type="Proteomes" id="UP000015105"/>
    </source>
</evidence>
<evidence type="ECO:0000256" key="1">
    <source>
        <dbReference type="SAM" id="MobiDB-lite"/>
    </source>
</evidence>
<dbReference type="Proteomes" id="UP000015105">
    <property type="component" value="Chromosome 4D"/>
</dbReference>
<reference evidence="2" key="4">
    <citation type="submission" date="2019-03" db="UniProtKB">
        <authorList>
            <consortium name="EnsemblPlants"/>
        </authorList>
    </citation>
    <scope>IDENTIFICATION</scope>
</reference>
<proteinExistence type="predicted"/>
<dbReference type="EnsemblPlants" id="AET4Gv20871700.13">
    <property type="protein sequence ID" value="AET4Gv20871700.13"/>
    <property type="gene ID" value="AET4Gv20871700"/>
</dbReference>
<keyword evidence="3" id="KW-1185">Reference proteome</keyword>
<feature type="compositionally biased region" description="Low complexity" evidence="1">
    <location>
        <begin position="48"/>
        <end position="58"/>
    </location>
</feature>
<organism evidence="2 3">
    <name type="scientific">Aegilops tauschii subsp. strangulata</name>
    <name type="common">Goatgrass</name>
    <dbReference type="NCBI Taxonomy" id="200361"/>
    <lineage>
        <taxon>Eukaryota</taxon>
        <taxon>Viridiplantae</taxon>
        <taxon>Streptophyta</taxon>
        <taxon>Embryophyta</taxon>
        <taxon>Tracheophyta</taxon>
        <taxon>Spermatophyta</taxon>
        <taxon>Magnoliopsida</taxon>
        <taxon>Liliopsida</taxon>
        <taxon>Poales</taxon>
        <taxon>Poaceae</taxon>
        <taxon>BOP clade</taxon>
        <taxon>Pooideae</taxon>
        <taxon>Triticodae</taxon>
        <taxon>Triticeae</taxon>
        <taxon>Triticinae</taxon>
        <taxon>Aegilops</taxon>
    </lineage>
</organism>
<feature type="compositionally biased region" description="Pro residues" evidence="1">
    <location>
        <begin position="38"/>
        <end position="47"/>
    </location>
</feature>
<name>A0A453JCH8_AEGTS</name>
<protein>
    <submittedName>
        <fullName evidence="2">Uncharacterized protein</fullName>
    </submittedName>
</protein>
<sequence length="195" mass="21505">RGRAAAAHSPQAASPSSPPPRPSQRGPDQPAVASRSAPPRPHLPPLLPELSSSSSASSLQGDRQRERLFFRHQQWRWAISAFLRSFFDFIHSLPDSMLFGENNGCSAVRGLCPAESLAITLHRVRARNLHLLETPGKIPFSLPLSVPMQCRGKLSCLFKKDACDLVLHMRVFGVFSLAKKNGLFFPQLAGCVRFQ</sequence>
<feature type="compositionally biased region" description="Low complexity" evidence="1">
    <location>
        <begin position="23"/>
        <end position="37"/>
    </location>
</feature>
<reference evidence="3" key="2">
    <citation type="journal article" date="2017" name="Nat. Plants">
        <title>The Aegilops tauschii genome reveals multiple impacts of transposons.</title>
        <authorList>
            <person name="Zhao G."/>
            <person name="Zou C."/>
            <person name="Li K."/>
            <person name="Wang K."/>
            <person name="Li T."/>
            <person name="Gao L."/>
            <person name="Zhang X."/>
            <person name="Wang H."/>
            <person name="Yang Z."/>
            <person name="Liu X."/>
            <person name="Jiang W."/>
            <person name="Mao L."/>
            <person name="Kong X."/>
            <person name="Jiao Y."/>
            <person name="Jia J."/>
        </authorList>
    </citation>
    <scope>NUCLEOTIDE SEQUENCE [LARGE SCALE GENOMIC DNA]</scope>
    <source>
        <strain evidence="3">cv. AL8/78</strain>
    </source>
</reference>
<reference evidence="2" key="5">
    <citation type="journal article" date="2021" name="G3 (Bethesda)">
        <title>Aegilops tauschii genome assembly Aet v5.0 features greater sequence contiguity and improved annotation.</title>
        <authorList>
            <person name="Wang L."/>
            <person name="Zhu T."/>
            <person name="Rodriguez J.C."/>
            <person name="Deal K.R."/>
            <person name="Dubcovsky J."/>
            <person name="McGuire P.E."/>
            <person name="Lux T."/>
            <person name="Spannagl M."/>
            <person name="Mayer K.F.X."/>
            <person name="Baldrich P."/>
            <person name="Meyers B.C."/>
            <person name="Huo N."/>
            <person name="Gu Y.Q."/>
            <person name="Zhou H."/>
            <person name="Devos K.M."/>
            <person name="Bennetzen J.L."/>
            <person name="Unver T."/>
            <person name="Budak H."/>
            <person name="Gulick P.J."/>
            <person name="Galiba G."/>
            <person name="Kalapos B."/>
            <person name="Nelson D.R."/>
            <person name="Li P."/>
            <person name="You F.M."/>
            <person name="Luo M.C."/>
            <person name="Dvorak J."/>
        </authorList>
    </citation>
    <scope>NUCLEOTIDE SEQUENCE [LARGE SCALE GENOMIC DNA]</scope>
    <source>
        <strain evidence="2">cv. AL8/78</strain>
    </source>
</reference>
<accession>A0A453JCH8</accession>
<dbReference type="AlphaFoldDB" id="A0A453JCH8"/>
<feature type="region of interest" description="Disordered" evidence="1">
    <location>
        <begin position="1"/>
        <end position="58"/>
    </location>
</feature>
<dbReference type="Gramene" id="AET4Gv20871700.13">
    <property type="protein sequence ID" value="AET4Gv20871700.13"/>
    <property type="gene ID" value="AET4Gv20871700"/>
</dbReference>
<reference evidence="3" key="1">
    <citation type="journal article" date="2014" name="Science">
        <title>Ancient hybridizations among the ancestral genomes of bread wheat.</title>
        <authorList>
            <consortium name="International Wheat Genome Sequencing Consortium,"/>
            <person name="Marcussen T."/>
            <person name="Sandve S.R."/>
            <person name="Heier L."/>
            <person name="Spannagl M."/>
            <person name="Pfeifer M."/>
            <person name="Jakobsen K.S."/>
            <person name="Wulff B.B."/>
            <person name="Steuernagel B."/>
            <person name="Mayer K.F."/>
            <person name="Olsen O.A."/>
        </authorList>
    </citation>
    <scope>NUCLEOTIDE SEQUENCE [LARGE SCALE GENOMIC DNA]</scope>
    <source>
        <strain evidence="3">cv. AL8/78</strain>
    </source>
</reference>
<feature type="compositionally biased region" description="Low complexity" evidence="1">
    <location>
        <begin position="1"/>
        <end position="15"/>
    </location>
</feature>
<evidence type="ECO:0000313" key="2">
    <source>
        <dbReference type="EnsemblPlants" id="AET4Gv20871700.13"/>
    </source>
</evidence>